<gene>
    <name evidence="2" type="ORF">PAL_GLEAN10006873</name>
</gene>
<reference evidence="3" key="1">
    <citation type="journal article" date="2013" name="Science">
        <title>Comparative analysis of bat genomes provides insight into the evolution of flight and immunity.</title>
        <authorList>
            <person name="Zhang G."/>
            <person name="Cowled C."/>
            <person name="Shi Z."/>
            <person name="Huang Z."/>
            <person name="Bishop-Lilly K.A."/>
            <person name="Fang X."/>
            <person name="Wynne J.W."/>
            <person name="Xiong Z."/>
            <person name="Baker M.L."/>
            <person name="Zhao W."/>
            <person name="Tachedjian M."/>
            <person name="Zhu Y."/>
            <person name="Zhou P."/>
            <person name="Jiang X."/>
            <person name="Ng J."/>
            <person name="Yang L."/>
            <person name="Wu L."/>
            <person name="Xiao J."/>
            <person name="Feng Y."/>
            <person name="Chen Y."/>
            <person name="Sun X."/>
            <person name="Zhang Y."/>
            <person name="Marsh G.A."/>
            <person name="Crameri G."/>
            <person name="Broder C.C."/>
            <person name="Frey K.G."/>
            <person name="Wang L.F."/>
            <person name="Wang J."/>
        </authorList>
    </citation>
    <scope>NUCLEOTIDE SEQUENCE [LARGE SCALE GENOMIC DNA]</scope>
</reference>
<keyword evidence="3" id="KW-1185">Reference proteome</keyword>
<dbReference type="InParanoid" id="L5L669"/>
<dbReference type="Proteomes" id="UP000010552">
    <property type="component" value="Unassembled WGS sequence"/>
</dbReference>
<organism evidence="2 3">
    <name type="scientific">Pteropus alecto</name>
    <name type="common">Black flying fox</name>
    <dbReference type="NCBI Taxonomy" id="9402"/>
    <lineage>
        <taxon>Eukaryota</taxon>
        <taxon>Metazoa</taxon>
        <taxon>Chordata</taxon>
        <taxon>Craniata</taxon>
        <taxon>Vertebrata</taxon>
        <taxon>Euteleostomi</taxon>
        <taxon>Mammalia</taxon>
        <taxon>Eutheria</taxon>
        <taxon>Laurasiatheria</taxon>
        <taxon>Chiroptera</taxon>
        <taxon>Yinpterochiroptera</taxon>
        <taxon>Pteropodoidea</taxon>
        <taxon>Pteropodidae</taxon>
        <taxon>Pteropodinae</taxon>
        <taxon>Pteropus</taxon>
    </lineage>
</organism>
<proteinExistence type="predicted"/>
<dbReference type="AlphaFoldDB" id="L5L669"/>
<evidence type="ECO:0000313" key="2">
    <source>
        <dbReference type="EMBL" id="ELK18771.1"/>
    </source>
</evidence>
<accession>L5L669</accession>
<dbReference type="EMBL" id="KB030306">
    <property type="protein sequence ID" value="ELK18771.1"/>
    <property type="molecule type" value="Genomic_DNA"/>
</dbReference>
<protein>
    <submittedName>
        <fullName evidence="2">Uncharacterized protein</fullName>
    </submittedName>
</protein>
<sequence length="86" mass="9203">MGGPGRLSSRTQPLNSSTDSVRTKRVGAGHSPLRLHILIYPKVDDPQSQAPTHVSPAGVTDRATLDAELPEARLTPPTSPHQSSWD</sequence>
<feature type="region of interest" description="Disordered" evidence="1">
    <location>
        <begin position="44"/>
        <end position="86"/>
    </location>
</feature>
<feature type="compositionally biased region" description="Polar residues" evidence="1">
    <location>
        <begin position="8"/>
        <end position="20"/>
    </location>
</feature>
<feature type="region of interest" description="Disordered" evidence="1">
    <location>
        <begin position="1"/>
        <end position="32"/>
    </location>
</feature>
<evidence type="ECO:0000256" key="1">
    <source>
        <dbReference type="SAM" id="MobiDB-lite"/>
    </source>
</evidence>
<name>L5L669_PTEAL</name>
<evidence type="ECO:0000313" key="3">
    <source>
        <dbReference type="Proteomes" id="UP000010552"/>
    </source>
</evidence>